<name>A0A9Q3YWA2_9FLAO</name>
<dbReference type="EMBL" id="JAJNAY010000001">
    <property type="protein sequence ID" value="MCD1117778.1"/>
    <property type="molecule type" value="Genomic_DNA"/>
</dbReference>
<evidence type="ECO:0000256" key="1">
    <source>
        <dbReference type="SAM" id="MobiDB-lite"/>
    </source>
</evidence>
<dbReference type="InterPro" id="IPR058074">
    <property type="entry name" value="Bacteriocin-like"/>
</dbReference>
<keyword evidence="3" id="KW-1185">Reference proteome</keyword>
<dbReference type="RefSeq" id="WP_230669875.1">
    <property type="nucleotide sequence ID" value="NZ_JAJNAY010000001.1"/>
</dbReference>
<evidence type="ECO:0000313" key="3">
    <source>
        <dbReference type="Proteomes" id="UP001108025"/>
    </source>
</evidence>
<dbReference type="Proteomes" id="UP001108025">
    <property type="component" value="Unassembled WGS sequence"/>
</dbReference>
<accession>A0A9Q3YWA2</accession>
<feature type="compositionally biased region" description="Polar residues" evidence="1">
    <location>
        <begin position="9"/>
        <end position="23"/>
    </location>
</feature>
<dbReference type="AlphaFoldDB" id="A0A9Q3YWA2"/>
<evidence type="ECO:0000313" key="2">
    <source>
        <dbReference type="EMBL" id="MCD1117778.1"/>
    </source>
</evidence>
<evidence type="ECO:0008006" key="4">
    <source>
        <dbReference type="Google" id="ProtNLM"/>
    </source>
</evidence>
<proteinExistence type="predicted"/>
<sequence>MKNLKKVSRSQMKGINGGASSCSQECCPPPGIKRCPNIYCFAPCPVES</sequence>
<gene>
    <name evidence="2" type="ORF">LO744_13000</name>
</gene>
<dbReference type="NCBIfam" id="NF047798">
    <property type="entry name" value="leader_Chryseo"/>
    <property type="match status" value="1"/>
</dbReference>
<protein>
    <recommendedName>
        <fullName evidence="4">Bacteriocin</fullName>
    </recommendedName>
</protein>
<reference evidence="2" key="1">
    <citation type="submission" date="2021-11" db="EMBL/GenBank/DDBJ databases">
        <title>Description of novel Chryseobacterium species.</title>
        <authorList>
            <person name="Saticioglu I.B."/>
            <person name="Ay H."/>
            <person name="Altun S."/>
            <person name="Duman M."/>
        </authorList>
    </citation>
    <scope>NUCLEOTIDE SEQUENCE</scope>
    <source>
        <strain evidence="2">C-17</strain>
    </source>
</reference>
<comment type="caution">
    <text evidence="2">The sequence shown here is derived from an EMBL/GenBank/DDBJ whole genome shotgun (WGS) entry which is preliminary data.</text>
</comment>
<feature type="region of interest" description="Disordered" evidence="1">
    <location>
        <begin position="1"/>
        <end position="25"/>
    </location>
</feature>
<organism evidence="2 3">
    <name type="scientific">Chryseobacterium turcicum</name>
    <dbReference type="NCBI Taxonomy" id="2898076"/>
    <lineage>
        <taxon>Bacteria</taxon>
        <taxon>Pseudomonadati</taxon>
        <taxon>Bacteroidota</taxon>
        <taxon>Flavobacteriia</taxon>
        <taxon>Flavobacteriales</taxon>
        <taxon>Weeksellaceae</taxon>
        <taxon>Chryseobacterium group</taxon>
        <taxon>Chryseobacterium</taxon>
    </lineage>
</organism>